<dbReference type="InterPro" id="IPR013783">
    <property type="entry name" value="Ig-like_fold"/>
</dbReference>
<evidence type="ECO:0000256" key="1">
    <source>
        <dbReference type="ARBA" id="ARBA00004442"/>
    </source>
</evidence>
<dbReference type="Gene3D" id="2.40.170.20">
    <property type="entry name" value="TonB-dependent receptor, beta-barrel domain"/>
    <property type="match status" value="1"/>
</dbReference>
<feature type="region of interest" description="Disordered" evidence="4">
    <location>
        <begin position="813"/>
        <end position="834"/>
    </location>
</feature>
<reference evidence="6 7" key="1">
    <citation type="submission" date="2018-04" db="EMBL/GenBank/DDBJ databases">
        <title>Flavobacterium sp. nov., isolated from glacier ice.</title>
        <authorList>
            <person name="Liu Q."/>
            <person name="Xin Y.-H."/>
        </authorList>
    </citation>
    <scope>NUCLEOTIDE SEQUENCE [LARGE SCALE GENOMIC DNA]</scope>
    <source>
        <strain evidence="6 7">LB2P30</strain>
    </source>
</reference>
<organism evidence="6 7">
    <name type="scientific">Flavobacterium laiguense</name>
    <dbReference type="NCBI Taxonomy" id="2169409"/>
    <lineage>
        <taxon>Bacteria</taxon>
        <taxon>Pseudomonadati</taxon>
        <taxon>Bacteroidota</taxon>
        <taxon>Flavobacteriia</taxon>
        <taxon>Flavobacteriales</taxon>
        <taxon>Flavobacteriaceae</taxon>
        <taxon>Flavobacterium</taxon>
    </lineage>
</organism>
<dbReference type="SUPFAM" id="SSF56935">
    <property type="entry name" value="Porins"/>
    <property type="match status" value="1"/>
</dbReference>
<name>A0A2U1K1W2_9FLAO</name>
<protein>
    <recommendedName>
        <fullName evidence="5">Outer membrane protein beta-barrel domain-containing protein</fullName>
    </recommendedName>
</protein>
<keyword evidence="3" id="KW-0998">Cell outer membrane</keyword>
<dbReference type="Gene3D" id="2.170.130.10">
    <property type="entry name" value="TonB-dependent receptor, plug domain"/>
    <property type="match status" value="1"/>
</dbReference>
<dbReference type="InterPro" id="IPR041700">
    <property type="entry name" value="OMP_b-brl_3"/>
</dbReference>
<dbReference type="GO" id="GO:0009279">
    <property type="term" value="C:cell outer membrane"/>
    <property type="evidence" value="ECO:0007669"/>
    <property type="project" value="UniProtKB-SubCell"/>
</dbReference>
<evidence type="ECO:0000313" key="7">
    <source>
        <dbReference type="Proteomes" id="UP000245618"/>
    </source>
</evidence>
<keyword evidence="7" id="KW-1185">Reference proteome</keyword>
<dbReference type="InterPro" id="IPR037066">
    <property type="entry name" value="Plug_dom_sf"/>
</dbReference>
<keyword evidence="2" id="KW-0472">Membrane</keyword>
<dbReference type="EMBL" id="QCZH01000001">
    <property type="protein sequence ID" value="PWA11481.1"/>
    <property type="molecule type" value="Genomic_DNA"/>
</dbReference>
<evidence type="ECO:0000256" key="3">
    <source>
        <dbReference type="ARBA" id="ARBA00023237"/>
    </source>
</evidence>
<dbReference type="PANTHER" id="PTHR40980:SF4">
    <property type="entry name" value="TONB-DEPENDENT RECEPTOR-LIKE BETA-BARREL DOMAIN-CONTAINING PROTEIN"/>
    <property type="match status" value="1"/>
</dbReference>
<dbReference type="PANTHER" id="PTHR40980">
    <property type="entry name" value="PLUG DOMAIN-CONTAINING PROTEIN"/>
    <property type="match status" value="1"/>
</dbReference>
<dbReference type="Proteomes" id="UP000245618">
    <property type="component" value="Unassembled WGS sequence"/>
</dbReference>
<feature type="domain" description="Outer membrane protein beta-barrel" evidence="5">
    <location>
        <begin position="403"/>
        <end position="806"/>
    </location>
</feature>
<dbReference type="InterPro" id="IPR036942">
    <property type="entry name" value="Beta-barrel_TonB_sf"/>
</dbReference>
<dbReference type="AlphaFoldDB" id="A0A2U1K1W2"/>
<gene>
    <name evidence="6" type="ORF">DB891_01330</name>
</gene>
<dbReference type="Gene3D" id="2.60.40.10">
    <property type="entry name" value="Immunoglobulins"/>
    <property type="match status" value="1"/>
</dbReference>
<evidence type="ECO:0000256" key="4">
    <source>
        <dbReference type="SAM" id="MobiDB-lite"/>
    </source>
</evidence>
<evidence type="ECO:0000259" key="5">
    <source>
        <dbReference type="Pfam" id="PF14905"/>
    </source>
</evidence>
<evidence type="ECO:0000313" key="6">
    <source>
        <dbReference type="EMBL" id="PWA11481.1"/>
    </source>
</evidence>
<dbReference type="SUPFAM" id="SSF49478">
    <property type="entry name" value="Cna protein B-type domain"/>
    <property type="match status" value="1"/>
</dbReference>
<dbReference type="Pfam" id="PF14905">
    <property type="entry name" value="OMP_b-brl_3"/>
    <property type="match status" value="1"/>
</dbReference>
<sequence>MLKIILSVTFFLLSVFATIIYGQNLGSGPSSSNESNLLAKNEVVANGILTISGTVLSEKSEIVNEGIINLYRSTDHKLVKTELTNTTGKFLFENISEGSYYVTVSENGKTKYTGQPFDVLASLELPSIFLILESSALKEVVIKKTKPYIERKDGKTIVNVENSITDAGTSAFEVLEKAPGVKIDASDNISLQGKNGVLVQIDGKPTPLSGENLTSYLKSIASGSIEKIEFITNPSSKYDAAGSSIINIIMKKGKKQGTNGSASGSYGQGQFPTATANLSLNHKNDKINVFGNYNFAHREGFNNLVLTRNFYEDNVFTGAYSQVNSINRTSDNQNFRAGIDYFLNDKNTLGLTVNTIKTKSKAKGDNVSDVYDATHTKSSRYETDNISNKEFSNPSLNLNYKHVIDTLGTELTSDFDYASYKTDAVQDLTTKFYGLSDVEILAPNVLYGDTKGKLDIYTLKADYVTTSKRGVKFETGLKTSFVKADNNLSFYDLSSGDPIYDNSKSNHFIYKENINAAYFNAAKEFGKWKATFGLRAENTNISGEQLVDNTTIKDNYTQLFPSTNVGYTFNENNSLEINYSKRITRPSYSQLNPFKYYIDQTTYVEGNPYLQPQTTNSIKLIYGFNQKIYTTLNFSRTYNNITELIIPSETDKGKTVQTFKNLDIADNYGFNIVVPIEVTKWFSTNNNFNFYYGSYSGTVSNTTLDNVGGYSYNINSTNSFKIAKNFSAELIGNYQAKEVYAFMTIEPVWFFNIGFQKKFENKSSLKLAFNDVFATNYIQAVSVYSDYNESFVVKRDSRVVILTYTYNFGDGKASARRKTGGADDEKARANSSNG</sequence>
<proteinExistence type="predicted"/>
<dbReference type="OrthoDB" id="8764943at2"/>
<accession>A0A2U1K1W2</accession>
<evidence type="ECO:0000256" key="2">
    <source>
        <dbReference type="ARBA" id="ARBA00023136"/>
    </source>
</evidence>
<comment type="subcellular location">
    <subcellularLocation>
        <location evidence="1">Cell outer membrane</location>
    </subcellularLocation>
</comment>
<comment type="caution">
    <text evidence="6">The sequence shown here is derived from an EMBL/GenBank/DDBJ whole genome shotgun (WGS) entry which is preliminary data.</text>
</comment>
<dbReference type="RefSeq" id="WP_116759803.1">
    <property type="nucleotide sequence ID" value="NZ_QCZH01000001.1"/>
</dbReference>